<feature type="compositionally biased region" description="Basic and acidic residues" evidence="1">
    <location>
        <begin position="98"/>
        <end position="107"/>
    </location>
</feature>
<accession>A0A176WC76</accession>
<evidence type="ECO:0000256" key="1">
    <source>
        <dbReference type="SAM" id="MobiDB-lite"/>
    </source>
</evidence>
<feature type="region of interest" description="Disordered" evidence="1">
    <location>
        <begin position="73"/>
        <end position="107"/>
    </location>
</feature>
<feature type="region of interest" description="Disordered" evidence="1">
    <location>
        <begin position="212"/>
        <end position="233"/>
    </location>
</feature>
<name>A0A176WC76_MARPO</name>
<keyword evidence="3" id="KW-1185">Reference proteome</keyword>
<gene>
    <name evidence="2" type="ORF">AXG93_402s1500</name>
</gene>
<dbReference type="EMBL" id="LVLJ01001262">
    <property type="protein sequence ID" value="OAE30737.1"/>
    <property type="molecule type" value="Genomic_DNA"/>
</dbReference>
<organism evidence="2 3">
    <name type="scientific">Marchantia polymorpha subsp. ruderalis</name>
    <dbReference type="NCBI Taxonomy" id="1480154"/>
    <lineage>
        <taxon>Eukaryota</taxon>
        <taxon>Viridiplantae</taxon>
        <taxon>Streptophyta</taxon>
        <taxon>Embryophyta</taxon>
        <taxon>Marchantiophyta</taxon>
        <taxon>Marchantiopsida</taxon>
        <taxon>Marchantiidae</taxon>
        <taxon>Marchantiales</taxon>
        <taxon>Marchantiaceae</taxon>
        <taxon>Marchantia</taxon>
    </lineage>
</organism>
<dbReference type="Proteomes" id="UP000077202">
    <property type="component" value="Unassembled WGS sequence"/>
</dbReference>
<sequence length="233" mass="25796">MVTGSAHVYAAIYTSMNKKDKYVLDTDIHKFFDWALVPCKTKEALRAFFPISCTDLPFPALGASFVKPKKYPLDPVKPKKSPSDQSEARRVHTSLKSEGPKTDRAEKRPLTIANPRDKIIQEAFRMSQWLDDFSTRRPDGAKGHETFRERCCALWAKEFGSKAVGIPRLAMEGSGPEILEPAPEARRWSSSADVGLDSTGYKVEQSDCHGSTDLCAPHLRPEGANGTQLGSGR</sequence>
<evidence type="ECO:0000313" key="2">
    <source>
        <dbReference type="EMBL" id="OAE30737.1"/>
    </source>
</evidence>
<evidence type="ECO:0000313" key="3">
    <source>
        <dbReference type="Proteomes" id="UP000077202"/>
    </source>
</evidence>
<reference evidence="2" key="1">
    <citation type="submission" date="2016-03" db="EMBL/GenBank/DDBJ databases">
        <title>Mechanisms controlling the formation of the plant cell surface in tip-growing cells are functionally conserved among land plants.</title>
        <authorList>
            <person name="Honkanen S."/>
            <person name="Jones V.A."/>
            <person name="Morieri G."/>
            <person name="Champion C."/>
            <person name="Hetherington A.J."/>
            <person name="Kelly S."/>
            <person name="Saint-Marcoux D."/>
            <person name="Proust H."/>
            <person name="Prescott H."/>
            <person name="Dolan L."/>
        </authorList>
    </citation>
    <scope>NUCLEOTIDE SEQUENCE [LARGE SCALE GENOMIC DNA]</scope>
    <source>
        <tissue evidence="2">Whole gametophyte</tissue>
    </source>
</reference>
<proteinExistence type="predicted"/>
<dbReference type="AlphaFoldDB" id="A0A176WC76"/>
<protein>
    <submittedName>
        <fullName evidence="2">Uncharacterized protein</fullName>
    </submittedName>
</protein>
<comment type="caution">
    <text evidence="2">The sequence shown here is derived from an EMBL/GenBank/DDBJ whole genome shotgun (WGS) entry which is preliminary data.</text>
</comment>